<keyword evidence="6" id="KW-1185">Reference proteome</keyword>
<dbReference type="PANTHER" id="PTHR42756:SF2">
    <property type="entry name" value="MARR FAMILY REGULATORY PROTEIN"/>
    <property type="match status" value="1"/>
</dbReference>
<organism evidence="5 6">
    <name type="scientific">Enterococcus larvae</name>
    <dbReference type="NCBI Taxonomy" id="2794352"/>
    <lineage>
        <taxon>Bacteria</taxon>
        <taxon>Bacillati</taxon>
        <taxon>Bacillota</taxon>
        <taxon>Bacilli</taxon>
        <taxon>Lactobacillales</taxon>
        <taxon>Enterococcaceae</taxon>
        <taxon>Enterococcus</taxon>
    </lineage>
</organism>
<proteinExistence type="predicted"/>
<dbReference type="PANTHER" id="PTHR42756">
    <property type="entry name" value="TRANSCRIPTIONAL REGULATOR, MARR"/>
    <property type="match status" value="1"/>
</dbReference>
<dbReference type="RefSeq" id="WP_209556521.1">
    <property type="nucleotide sequence ID" value="NZ_JAEDXU010000002.1"/>
</dbReference>
<dbReference type="Gene3D" id="1.10.10.10">
    <property type="entry name" value="Winged helix-like DNA-binding domain superfamily/Winged helix DNA-binding domain"/>
    <property type="match status" value="1"/>
</dbReference>
<feature type="domain" description="HTH marR-type" evidence="4">
    <location>
        <begin position="1"/>
        <end position="132"/>
    </location>
</feature>
<evidence type="ECO:0000256" key="2">
    <source>
        <dbReference type="ARBA" id="ARBA00023125"/>
    </source>
</evidence>
<dbReference type="PRINTS" id="PR00598">
    <property type="entry name" value="HTHMARR"/>
</dbReference>
<keyword evidence="3" id="KW-0804">Transcription</keyword>
<dbReference type="EMBL" id="JAEDXU010000002">
    <property type="protein sequence ID" value="MBP1045734.1"/>
    <property type="molecule type" value="Genomic_DNA"/>
</dbReference>
<sequence>MDILRDIGIISRVLDSIANIEFKELKLTRGQYLYLVRIFENPGIIQDKLAELIKVDRTTTARAIKKLEANQFIEKKPDEQNKKIKRLFPTAKGNNAAVYILQENSYSNSKALEGFSDEEQLEISRLLKRVKDNIEGDWEQVKKGHRRTY</sequence>
<evidence type="ECO:0000313" key="6">
    <source>
        <dbReference type="Proteomes" id="UP000673375"/>
    </source>
</evidence>
<accession>A0ABS4CGJ5</accession>
<dbReference type="PROSITE" id="PS50995">
    <property type="entry name" value="HTH_MARR_2"/>
    <property type="match status" value="1"/>
</dbReference>
<gene>
    <name evidence="5" type="ORF">I6N96_05540</name>
</gene>
<keyword evidence="1" id="KW-0805">Transcription regulation</keyword>
<dbReference type="Pfam" id="PF01047">
    <property type="entry name" value="MarR"/>
    <property type="match status" value="1"/>
</dbReference>
<keyword evidence="2" id="KW-0238">DNA-binding</keyword>
<evidence type="ECO:0000313" key="5">
    <source>
        <dbReference type="EMBL" id="MBP1045734.1"/>
    </source>
</evidence>
<dbReference type="Proteomes" id="UP000673375">
    <property type="component" value="Unassembled WGS sequence"/>
</dbReference>
<evidence type="ECO:0000256" key="1">
    <source>
        <dbReference type="ARBA" id="ARBA00023015"/>
    </source>
</evidence>
<evidence type="ECO:0000256" key="3">
    <source>
        <dbReference type="ARBA" id="ARBA00023163"/>
    </source>
</evidence>
<dbReference type="InterPro" id="IPR036388">
    <property type="entry name" value="WH-like_DNA-bd_sf"/>
</dbReference>
<dbReference type="SUPFAM" id="SSF46785">
    <property type="entry name" value="Winged helix' DNA-binding domain"/>
    <property type="match status" value="1"/>
</dbReference>
<dbReference type="SMART" id="SM00347">
    <property type="entry name" value="HTH_MARR"/>
    <property type="match status" value="1"/>
</dbReference>
<name>A0ABS4CGJ5_9ENTE</name>
<comment type="caution">
    <text evidence="5">The sequence shown here is derived from an EMBL/GenBank/DDBJ whole genome shotgun (WGS) entry which is preliminary data.</text>
</comment>
<protein>
    <submittedName>
        <fullName evidence="5">MarR family transcriptional regulator</fullName>
    </submittedName>
</protein>
<evidence type="ECO:0000259" key="4">
    <source>
        <dbReference type="PROSITE" id="PS50995"/>
    </source>
</evidence>
<reference evidence="5 6" key="1">
    <citation type="submission" date="2020-12" db="EMBL/GenBank/DDBJ databases">
        <title>Vagococcus allomyrinae sp. nov. and Enterococcus lavae sp. nov., isolated from the larvae of Allomyrina dichotoma.</title>
        <authorList>
            <person name="Lee S.D."/>
        </authorList>
    </citation>
    <scope>NUCLEOTIDE SEQUENCE [LARGE SCALE GENOMIC DNA]</scope>
    <source>
        <strain evidence="5 6">BWM-S5</strain>
    </source>
</reference>
<dbReference type="InterPro" id="IPR036390">
    <property type="entry name" value="WH_DNA-bd_sf"/>
</dbReference>
<dbReference type="InterPro" id="IPR000835">
    <property type="entry name" value="HTH_MarR-typ"/>
</dbReference>